<dbReference type="Proteomes" id="UP000663880">
    <property type="component" value="Unassembled WGS sequence"/>
</dbReference>
<reference evidence="1" key="1">
    <citation type="submission" date="2021-02" db="EMBL/GenBank/DDBJ databases">
        <authorList>
            <person name="Steward A R."/>
        </authorList>
    </citation>
    <scope>NUCLEOTIDE SEQUENCE</scope>
</reference>
<keyword evidence="2" id="KW-1185">Reference proteome</keyword>
<comment type="caution">
    <text evidence="1">The sequence shown here is derived from an EMBL/GenBank/DDBJ whole genome shotgun (WGS) entry which is preliminary data.</text>
</comment>
<evidence type="ECO:0000313" key="2">
    <source>
        <dbReference type="Proteomes" id="UP000663880"/>
    </source>
</evidence>
<name>A0A821XT63_9NEOP</name>
<gene>
    <name evidence="1" type="ORF">PMACD_LOCUS15464</name>
</gene>
<organism evidence="1 2">
    <name type="scientific">Pieris macdunnoughi</name>
    <dbReference type="NCBI Taxonomy" id="345717"/>
    <lineage>
        <taxon>Eukaryota</taxon>
        <taxon>Metazoa</taxon>
        <taxon>Ecdysozoa</taxon>
        <taxon>Arthropoda</taxon>
        <taxon>Hexapoda</taxon>
        <taxon>Insecta</taxon>
        <taxon>Pterygota</taxon>
        <taxon>Neoptera</taxon>
        <taxon>Endopterygota</taxon>
        <taxon>Lepidoptera</taxon>
        <taxon>Glossata</taxon>
        <taxon>Ditrysia</taxon>
        <taxon>Papilionoidea</taxon>
        <taxon>Pieridae</taxon>
        <taxon>Pierinae</taxon>
        <taxon>Pieris</taxon>
    </lineage>
</organism>
<dbReference type="EMBL" id="CAJOBZ010000070">
    <property type="protein sequence ID" value="CAF4948624.1"/>
    <property type="molecule type" value="Genomic_DNA"/>
</dbReference>
<accession>A0A821XT63</accession>
<sequence>MSEIFKKETSSSSRKMVSLLSNEALNMGSDNVCRVADFTTFRGIERRAVNKVCLLPLENDIFTEEENKDLES</sequence>
<dbReference type="OrthoDB" id="7357345at2759"/>
<protein>
    <submittedName>
        <fullName evidence="1">Uncharacterized protein</fullName>
    </submittedName>
</protein>
<proteinExistence type="predicted"/>
<evidence type="ECO:0000313" key="1">
    <source>
        <dbReference type="EMBL" id="CAF4948624.1"/>
    </source>
</evidence>
<dbReference type="AlphaFoldDB" id="A0A821XT63"/>